<dbReference type="InterPro" id="IPR036116">
    <property type="entry name" value="FN3_sf"/>
</dbReference>
<comment type="caution">
    <text evidence="2">The sequence shown here is derived from an EMBL/GenBank/DDBJ whole genome shotgun (WGS) entry which is preliminary data.</text>
</comment>
<organism evidence="2 3">
    <name type="scientific">Intrasporangium chromatireducens Q5-1</name>
    <dbReference type="NCBI Taxonomy" id="584657"/>
    <lineage>
        <taxon>Bacteria</taxon>
        <taxon>Bacillati</taxon>
        <taxon>Actinomycetota</taxon>
        <taxon>Actinomycetes</taxon>
        <taxon>Micrococcales</taxon>
        <taxon>Intrasporangiaceae</taxon>
        <taxon>Intrasporangium</taxon>
    </lineage>
</organism>
<dbReference type="NCBIfam" id="NF038114">
    <property type="entry name" value="rightmost"/>
    <property type="match status" value="1"/>
</dbReference>
<dbReference type="PATRIC" id="fig|584657.3.peg.2933"/>
<dbReference type="Gene3D" id="2.60.40.10">
    <property type="entry name" value="Immunoglobulins"/>
    <property type="match status" value="2"/>
</dbReference>
<protein>
    <recommendedName>
        <fullName evidence="4">Fibronectin type-III domain-containing protein</fullName>
    </recommendedName>
</protein>
<dbReference type="GO" id="GO:0005975">
    <property type="term" value="P:carbohydrate metabolic process"/>
    <property type="evidence" value="ECO:0007669"/>
    <property type="project" value="UniProtKB-ARBA"/>
</dbReference>
<dbReference type="Proteomes" id="UP000019494">
    <property type="component" value="Unassembled WGS sequence"/>
</dbReference>
<dbReference type="SUPFAM" id="SSF49265">
    <property type="entry name" value="Fibronectin type III"/>
    <property type="match status" value="1"/>
</dbReference>
<evidence type="ECO:0000256" key="1">
    <source>
        <dbReference type="SAM" id="MobiDB-lite"/>
    </source>
</evidence>
<accession>W9GGK1</accession>
<feature type="region of interest" description="Disordered" evidence="1">
    <location>
        <begin position="38"/>
        <end position="60"/>
    </location>
</feature>
<dbReference type="InterPro" id="IPR013783">
    <property type="entry name" value="Ig-like_fold"/>
</dbReference>
<keyword evidence="3" id="KW-1185">Reference proteome</keyword>
<gene>
    <name evidence="2" type="ORF">N864_23940</name>
</gene>
<name>W9GGK1_9MICO</name>
<dbReference type="EMBL" id="AWQS01000138">
    <property type="protein sequence ID" value="EWT05185.1"/>
    <property type="molecule type" value="Genomic_DNA"/>
</dbReference>
<reference evidence="3" key="1">
    <citation type="submission" date="2013-08" db="EMBL/GenBank/DDBJ databases">
        <title>Intrasporangium oryzae NRRL B-24470.</title>
        <authorList>
            <person name="Liu H."/>
            <person name="Wang G."/>
        </authorList>
    </citation>
    <scope>NUCLEOTIDE SEQUENCE [LARGE SCALE GENOMIC DNA]</scope>
    <source>
        <strain evidence="3">Q5-1</strain>
    </source>
</reference>
<proteinExistence type="predicted"/>
<feature type="compositionally biased region" description="Low complexity" evidence="1">
    <location>
        <begin position="38"/>
        <end position="56"/>
    </location>
</feature>
<sequence length="417" mass="42493">MEARGTGTATITLGQLGQHAQGSFNVAPATFTVVVTGPSNTAPSTPGAPTASANPTQGGFTLNWAASSDAEGDAFTYTLEGKDSSGMAWAQVAEKISGTSYNFGAGAPAEGTWTYRVKAVETGASSALSSDWSASSTPVVVDRSGPNAPLASAGEPAYVGGDKSWWKDSATVTFSDNGDPSLPDRSSGSGVLRWTEPQTFLAQGLFTALGTATDAAGNESDETVFSGYVDTEAPTVTMSCPTDPVVLGSTSTADWSATDEGGSGVAGTDSGSVAIDTSAIGSHTATLDAGAVRDNVGHESVAATCEYKVVFDFSGFFRPVIDGLNVVKAGSAVPIKFSLHGDQGLDIIAAGSPTFTMTGAAAVKTVTSGQSSLSYDPTTDQYTYVWKTDKAWAGKSGTFTLKLVDGTEHTAQFSFTK</sequence>
<evidence type="ECO:0000313" key="2">
    <source>
        <dbReference type="EMBL" id="EWT05185.1"/>
    </source>
</evidence>
<evidence type="ECO:0008006" key="4">
    <source>
        <dbReference type="Google" id="ProtNLM"/>
    </source>
</evidence>
<evidence type="ECO:0000313" key="3">
    <source>
        <dbReference type="Proteomes" id="UP000019494"/>
    </source>
</evidence>
<dbReference type="AlphaFoldDB" id="W9GGK1"/>